<dbReference type="HOGENOM" id="CLU_1308593_0_0_10"/>
<keyword evidence="1" id="KW-0732">Signal</keyword>
<sequence>MKTTVMLMALMVPLGLHAQSGKYEPARELRGSGQVIRSTKTVAAFDAIEISQFPAEVTVQVGGSESSVTLSADDNLQPLVRIVSENGTLRLFVEADQNKRFWISKASLRVVVKTPQLNRLTHDTNSDVVVSGLQNRTFELANEANGEVTLRGRADTFKLVSSANGTVSAEGLITQTADVVTQANATVRVNAQTVNAVNSAHATVINVAKR</sequence>
<feature type="domain" description="Putative auto-transporter adhesin head GIN" evidence="2">
    <location>
        <begin position="45"/>
        <end position="196"/>
    </location>
</feature>
<dbReference type="Proteomes" id="UP000011058">
    <property type="component" value="Chromosome"/>
</dbReference>
<dbReference type="InterPro" id="IPR021255">
    <property type="entry name" value="DUF2807"/>
</dbReference>
<dbReference type="Gene3D" id="2.160.20.120">
    <property type="match status" value="1"/>
</dbReference>
<keyword evidence="4" id="KW-1185">Reference proteome</keyword>
<dbReference type="Pfam" id="PF10988">
    <property type="entry name" value="DUF2807"/>
    <property type="match status" value="1"/>
</dbReference>
<evidence type="ECO:0000259" key="2">
    <source>
        <dbReference type="Pfam" id="PF10988"/>
    </source>
</evidence>
<dbReference type="KEGG" id="fae:FAES_0211"/>
<dbReference type="OrthoDB" id="954442at2"/>
<dbReference type="eggNOG" id="ENOG5032Q4P">
    <property type="taxonomic scope" value="Bacteria"/>
</dbReference>
<name>I0K272_9BACT</name>
<evidence type="ECO:0000313" key="4">
    <source>
        <dbReference type="Proteomes" id="UP000011058"/>
    </source>
</evidence>
<feature type="signal peptide" evidence="1">
    <location>
        <begin position="1"/>
        <end position="18"/>
    </location>
</feature>
<dbReference type="RefSeq" id="WP_015329325.1">
    <property type="nucleotide sequence ID" value="NC_020054.1"/>
</dbReference>
<evidence type="ECO:0000256" key="1">
    <source>
        <dbReference type="SAM" id="SignalP"/>
    </source>
</evidence>
<protein>
    <recommendedName>
        <fullName evidence="2">Putative auto-transporter adhesin head GIN domain-containing protein</fullName>
    </recommendedName>
</protein>
<gene>
    <name evidence="3" type="ORF">FAES_0211</name>
</gene>
<proteinExistence type="predicted"/>
<accession>I0K272</accession>
<organism evidence="3 4">
    <name type="scientific">Fibrella aestuarina BUZ 2</name>
    <dbReference type="NCBI Taxonomy" id="1166018"/>
    <lineage>
        <taxon>Bacteria</taxon>
        <taxon>Pseudomonadati</taxon>
        <taxon>Bacteroidota</taxon>
        <taxon>Cytophagia</taxon>
        <taxon>Cytophagales</taxon>
        <taxon>Spirosomataceae</taxon>
        <taxon>Fibrella</taxon>
    </lineage>
</organism>
<dbReference type="EMBL" id="HE796683">
    <property type="protein sequence ID" value="CCG98225.1"/>
    <property type="molecule type" value="Genomic_DNA"/>
</dbReference>
<feature type="chain" id="PRO_5003630907" description="Putative auto-transporter adhesin head GIN domain-containing protein" evidence="1">
    <location>
        <begin position="19"/>
        <end position="210"/>
    </location>
</feature>
<evidence type="ECO:0000313" key="3">
    <source>
        <dbReference type="EMBL" id="CCG98225.1"/>
    </source>
</evidence>
<dbReference type="STRING" id="1166018.FAES_0211"/>
<dbReference type="AlphaFoldDB" id="I0K272"/>
<reference evidence="3 4" key="1">
    <citation type="journal article" date="2012" name="J. Bacteriol.">
        <title>Genome Sequence of Fibrella aestuarina BUZ 2T, a Filamentous Marine Bacterium.</title>
        <authorList>
            <person name="Filippini M."/>
            <person name="Qi W."/>
            <person name="Blom J."/>
            <person name="Goesmann A."/>
            <person name="Smits T.H."/>
            <person name="Bagheri H.C."/>
        </authorList>
    </citation>
    <scope>NUCLEOTIDE SEQUENCE [LARGE SCALE GENOMIC DNA]</scope>
    <source>
        <strain evidence="4">BUZ 2T</strain>
    </source>
</reference>